<dbReference type="InterPro" id="IPR050572">
    <property type="entry name" value="Fe-S_Ferredoxin"/>
</dbReference>
<sequence>MLGLKYLKNVSTLKLEENRCNGCGMCAVVCPHNVFAIEDKKAVIKDIDLCMECGACELNCPTEAIAVKSGVGCAAAVISSAVKGTGGPCDCGYDSDDSKASGCC</sequence>
<keyword evidence="1" id="KW-0004">4Fe-4S</keyword>
<accession>X1S9V3</accession>
<organism evidence="6">
    <name type="scientific">marine sediment metagenome</name>
    <dbReference type="NCBI Taxonomy" id="412755"/>
    <lineage>
        <taxon>unclassified sequences</taxon>
        <taxon>metagenomes</taxon>
        <taxon>ecological metagenomes</taxon>
    </lineage>
</organism>
<dbReference type="InterPro" id="IPR017896">
    <property type="entry name" value="4Fe4S_Fe-S-bd"/>
</dbReference>
<dbReference type="PANTHER" id="PTHR43687:SF4">
    <property type="entry name" value="BLR5484 PROTEIN"/>
    <property type="match status" value="1"/>
</dbReference>
<evidence type="ECO:0000313" key="6">
    <source>
        <dbReference type="EMBL" id="GAI64529.1"/>
    </source>
</evidence>
<dbReference type="GO" id="GO:0051539">
    <property type="term" value="F:4 iron, 4 sulfur cluster binding"/>
    <property type="evidence" value="ECO:0007669"/>
    <property type="project" value="UniProtKB-KW"/>
</dbReference>
<keyword evidence="3" id="KW-0408">Iron</keyword>
<evidence type="ECO:0000259" key="5">
    <source>
        <dbReference type="PROSITE" id="PS51379"/>
    </source>
</evidence>
<dbReference type="Pfam" id="PF12838">
    <property type="entry name" value="Fer4_7"/>
    <property type="match status" value="1"/>
</dbReference>
<feature type="domain" description="4Fe-4S ferredoxin-type" evidence="5">
    <location>
        <begin position="11"/>
        <end position="40"/>
    </location>
</feature>
<name>X1S9V3_9ZZZZ</name>
<dbReference type="PANTHER" id="PTHR43687">
    <property type="entry name" value="ADENYLYLSULFATE REDUCTASE, BETA SUBUNIT"/>
    <property type="match status" value="1"/>
</dbReference>
<proteinExistence type="predicted"/>
<comment type="caution">
    <text evidence="6">The sequence shown here is derived from an EMBL/GenBank/DDBJ whole genome shotgun (WGS) entry which is preliminary data.</text>
</comment>
<dbReference type="PROSITE" id="PS51379">
    <property type="entry name" value="4FE4S_FER_2"/>
    <property type="match status" value="2"/>
</dbReference>
<dbReference type="PROSITE" id="PS00198">
    <property type="entry name" value="4FE4S_FER_1"/>
    <property type="match status" value="1"/>
</dbReference>
<gene>
    <name evidence="6" type="ORF">S12H4_08321</name>
</gene>
<dbReference type="NCBIfam" id="NF040864">
    <property type="entry name" value="HgcB_ferredoxin"/>
    <property type="match status" value="1"/>
</dbReference>
<feature type="domain" description="4Fe-4S ferredoxin-type" evidence="5">
    <location>
        <begin position="41"/>
        <end position="70"/>
    </location>
</feature>
<evidence type="ECO:0000256" key="2">
    <source>
        <dbReference type="ARBA" id="ARBA00022723"/>
    </source>
</evidence>
<dbReference type="InterPro" id="IPR017900">
    <property type="entry name" value="4Fe4S_Fe_S_CS"/>
</dbReference>
<evidence type="ECO:0000256" key="3">
    <source>
        <dbReference type="ARBA" id="ARBA00023004"/>
    </source>
</evidence>
<protein>
    <recommendedName>
        <fullName evidence="5">4Fe-4S ferredoxin-type domain-containing protein</fullName>
    </recommendedName>
</protein>
<evidence type="ECO:0000256" key="1">
    <source>
        <dbReference type="ARBA" id="ARBA00022485"/>
    </source>
</evidence>
<dbReference type="EMBL" id="BARW01003202">
    <property type="protein sequence ID" value="GAI64529.1"/>
    <property type="molecule type" value="Genomic_DNA"/>
</dbReference>
<dbReference type="Gene3D" id="3.30.70.20">
    <property type="match status" value="1"/>
</dbReference>
<keyword evidence="2" id="KW-0479">Metal-binding</keyword>
<keyword evidence="4" id="KW-0411">Iron-sulfur</keyword>
<evidence type="ECO:0000256" key="4">
    <source>
        <dbReference type="ARBA" id="ARBA00023014"/>
    </source>
</evidence>
<reference evidence="6" key="1">
    <citation type="journal article" date="2014" name="Front. Microbiol.">
        <title>High frequency of phylogenetically diverse reductive dehalogenase-homologous genes in deep subseafloor sedimentary metagenomes.</title>
        <authorList>
            <person name="Kawai M."/>
            <person name="Futagami T."/>
            <person name="Toyoda A."/>
            <person name="Takaki Y."/>
            <person name="Nishi S."/>
            <person name="Hori S."/>
            <person name="Arai W."/>
            <person name="Tsubouchi T."/>
            <person name="Morono Y."/>
            <person name="Uchiyama I."/>
            <person name="Ito T."/>
            <person name="Fujiyama A."/>
            <person name="Inagaki F."/>
            <person name="Takami H."/>
        </authorList>
    </citation>
    <scope>NUCLEOTIDE SEQUENCE</scope>
    <source>
        <strain evidence="6">Expedition CK06-06</strain>
    </source>
</reference>
<dbReference type="GO" id="GO:0046872">
    <property type="term" value="F:metal ion binding"/>
    <property type="evidence" value="ECO:0007669"/>
    <property type="project" value="UniProtKB-KW"/>
</dbReference>
<dbReference type="SUPFAM" id="SSF54862">
    <property type="entry name" value="4Fe-4S ferredoxins"/>
    <property type="match status" value="1"/>
</dbReference>
<dbReference type="AlphaFoldDB" id="X1S9V3"/>